<dbReference type="Proteomes" id="UP000221902">
    <property type="component" value="Segment"/>
</dbReference>
<gene>
    <name evidence="1" type="ORF">SEA_HUMPTYDUMPTY_60</name>
</gene>
<evidence type="ECO:0000313" key="2">
    <source>
        <dbReference type="Proteomes" id="UP000221902"/>
    </source>
</evidence>
<protein>
    <submittedName>
        <fullName evidence="1">Uncharacterized protein</fullName>
    </submittedName>
</protein>
<evidence type="ECO:0000313" key="1">
    <source>
        <dbReference type="EMBL" id="APC44855.1"/>
    </source>
</evidence>
<name>A0A1J0GT42_9CAUD</name>
<dbReference type="EMBL" id="KX855962">
    <property type="protein sequence ID" value="APC44855.1"/>
    <property type="molecule type" value="Genomic_DNA"/>
</dbReference>
<sequence>MSKNLKPQQAPIEFKAAAPRIVIDPVEPSVILDLQQGGVFLKLDPEAARKLGMALASGAARAEGKTKGHVIMTFVEDEK</sequence>
<accession>A0A1J0GT42</accession>
<reference evidence="2" key="1">
    <citation type="submission" date="2016-09" db="EMBL/GenBank/DDBJ databases">
        <authorList>
            <person name="Capua I."/>
            <person name="De Benedictis P."/>
            <person name="Joannis T."/>
            <person name="Lombin L.H."/>
            <person name="Cattoli G."/>
        </authorList>
    </citation>
    <scope>NUCLEOTIDE SEQUENCE [LARGE SCALE GENOMIC DNA]</scope>
</reference>
<organism evidence="1 2">
    <name type="scientific">Arthrobacter phage HumptyDumpty</name>
    <dbReference type="NCBI Taxonomy" id="1913080"/>
    <lineage>
        <taxon>Viruses</taxon>
        <taxon>Duplodnaviria</taxon>
        <taxon>Heunggongvirae</taxon>
        <taxon>Uroviricota</taxon>
        <taxon>Caudoviricetes</taxon>
        <taxon>Klausavirus</taxon>
        <taxon>Klausavirus princesstrina</taxon>
    </lineage>
</organism>
<proteinExistence type="predicted"/>